<comment type="caution">
    <text evidence="1">The sequence shown here is derived from an EMBL/GenBank/DDBJ whole genome shotgun (WGS) entry which is preliminary data.</text>
</comment>
<keyword evidence="2" id="KW-1185">Reference proteome</keyword>
<sequence length="100" mass="11176">MVWSRAAKAEVRLMASRLRLVVVLAWCFDASWDAQWNGDDPGRNRTDPLAFWRDFGNRGFALTVLVPLDEGPFGAAVEFPHNAAGRRRKPVAVLSIPPFP</sequence>
<evidence type="ECO:0000313" key="1">
    <source>
        <dbReference type="EMBL" id="GAA2656276.1"/>
    </source>
</evidence>
<accession>A0ABN3RMJ6</accession>
<evidence type="ECO:0000313" key="2">
    <source>
        <dbReference type="Proteomes" id="UP001500994"/>
    </source>
</evidence>
<proteinExistence type="predicted"/>
<dbReference type="Proteomes" id="UP001500994">
    <property type="component" value="Unassembled WGS sequence"/>
</dbReference>
<reference evidence="1 2" key="1">
    <citation type="journal article" date="2019" name="Int. J. Syst. Evol. Microbiol.">
        <title>The Global Catalogue of Microorganisms (GCM) 10K type strain sequencing project: providing services to taxonomists for standard genome sequencing and annotation.</title>
        <authorList>
            <consortium name="The Broad Institute Genomics Platform"/>
            <consortium name="The Broad Institute Genome Sequencing Center for Infectious Disease"/>
            <person name="Wu L."/>
            <person name="Ma J."/>
        </authorList>
    </citation>
    <scope>NUCLEOTIDE SEQUENCE [LARGE SCALE GENOMIC DNA]</scope>
    <source>
        <strain evidence="1 2">JCM 16374</strain>
    </source>
</reference>
<name>A0ABN3RMJ6_9ACTN</name>
<organism evidence="1 2">
    <name type="scientific">Streptomyces lunalinharesii</name>
    <dbReference type="NCBI Taxonomy" id="333384"/>
    <lineage>
        <taxon>Bacteria</taxon>
        <taxon>Bacillati</taxon>
        <taxon>Actinomycetota</taxon>
        <taxon>Actinomycetes</taxon>
        <taxon>Kitasatosporales</taxon>
        <taxon>Streptomycetaceae</taxon>
        <taxon>Streptomyces</taxon>
    </lineage>
</organism>
<gene>
    <name evidence="1" type="ORF">GCM10009864_22770</name>
</gene>
<dbReference type="EMBL" id="BAAARK010000005">
    <property type="protein sequence ID" value="GAA2656276.1"/>
    <property type="molecule type" value="Genomic_DNA"/>
</dbReference>
<protein>
    <submittedName>
        <fullName evidence="1">Uncharacterized protein</fullName>
    </submittedName>
</protein>